<dbReference type="GO" id="GO:0016020">
    <property type="term" value="C:membrane"/>
    <property type="evidence" value="ECO:0007669"/>
    <property type="project" value="UniProtKB-SubCell"/>
</dbReference>
<evidence type="ECO:0000313" key="9">
    <source>
        <dbReference type="EMBL" id="QNO14515.1"/>
    </source>
</evidence>
<evidence type="ECO:0000256" key="3">
    <source>
        <dbReference type="ARBA" id="ARBA00022448"/>
    </source>
</evidence>
<feature type="transmembrane region" description="Helical" evidence="8">
    <location>
        <begin position="143"/>
        <end position="161"/>
    </location>
</feature>
<keyword evidence="10" id="KW-1185">Reference proteome</keyword>
<dbReference type="Pfam" id="PF03845">
    <property type="entry name" value="Spore_permease"/>
    <property type="match status" value="1"/>
</dbReference>
<keyword evidence="7 8" id="KW-0472">Membrane</keyword>
<dbReference type="EMBL" id="CP058559">
    <property type="protein sequence ID" value="QNO14515.1"/>
    <property type="molecule type" value="Genomic_DNA"/>
</dbReference>
<feature type="transmembrane region" description="Helical" evidence="8">
    <location>
        <begin position="79"/>
        <end position="112"/>
    </location>
</feature>
<evidence type="ECO:0000256" key="5">
    <source>
        <dbReference type="ARBA" id="ARBA00022692"/>
    </source>
</evidence>
<keyword evidence="3" id="KW-0813">Transport</keyword>
<proteinExistence type="inferred from homology"/>
<feature type="transmembrane region" description="Helical" evidence="8">
    <location>
        <begin position="12"/>
        <end position="33"/>
    </location>
</feature>
<gene>
    <name evidence="9" type="ORF">HYG86_06850</name>
</gene>
<evidence type="ECO:0000256" key="2">
    <source>
        <dbReference type="ARBA" id="ARBA00007998"/>
    </source>
</evidence>
<feature type="transmembrane region" description="Helical" evidence="8">
    <location>
        <begin position="269"/>
        <end position="293"/>
    </location>
</feature>
<feature type="transmembrane region" description="Helical" evidence="8">
    <location>
        <begin position="334"/>
        <end position="356"/>
    </location>
</feature>
<evidence type="ECO:0000256" key="7">
    <source>
        <dbReference type="ARBA" id="ARBA00023136"/>
    </source>
</evidence>
<dbReference type="NCBIfam" id="TIGR00912">
    <property type="entry name" value="2A0309"/>
    <property type="match status" value="1"/>
</dbReference>
<comment type="similarity">
    <text evidence="2">Belongs to the amino acid-polyamine-organocation (APC) superfamily. Spore germination protein (SGP) (TC 2.A.3.9) family.</text>
</comment>
<accession>A0A7G9W753</accession>
<evidence type="ECO:0000256" key="1">
    <source>
        <dbReference type="ARBA" id="ARBA00004141"/>
    </source>
</evidence>
<dbReference type="AlphaFoldDB" id="A0A7G9W753"/>
<feature type="transmembrane region" description="Helical" evidence="8">
    <location>
        <begin position="39"/>
        <end position="59"/>
    </location>
</feature>
<dbReference type="GO" id="GO:0009847">
    <property type="term" value="P:spore germination"/>
    <property type="evidence" value="ECO:0007669"/>
    <property type="project" value="InterPro"/>
</dbReference>
<keyword evidence="6 8" id="KW-1133">Transmembrane helix</keyword>
<dbReference type="Proteomes" id="UP000516160">
    <property type="component" value="Chromosome"/>
</dbReference>
<dbReference type="RefSeq" id="WP_213168270.1">
    <property type="nucleotide sequence ID" value="NZ_CP058559.1"/>
</dbReference>
<evidence type="ECO:0000256" key="6">
    <source>
        <dbReference type="ARBA" id="ARBA00022989"/>
    </source>
</evidence>
<dbReference type="PANTHER" id="PTHR34975">
    <property type="entry name" value="SPORE GERMINATION PROTEIN A2"/>
    <property type="match status" value="1"/>
</dbReference>
<protein>
    <submittedName>
        <fullName evidence="9">Endospore germination permease</fullName>
    </submittedName>
</protein>
<reference evidence="9 10" key="1">
    <citation type="submission" date="2020-07" db="EMBL/GenBank/DDBJ databases">
        <title>Alkalicella. sp. LB2 genome.</title>
        <authorList>
            <person name="Postec A."/>
            <person name="Quemeneur M."/>
        </authorList>
    </citation>
    <scope>NUCLEOTIDE SEQUENCE [LARGE SCALE GENOMIC DNA]</scope>
    <source>
        <strain evidence="9 10">LB2</strain>
    </source>
</reference>
<comment type="subcellular location">
    <subcellularLocation>
        <location evidence="1">Membrane</location>
        <topology evidence="1">Multi-pass membrane protein</topology>
    </subcellularLocation>
</comment>
<keyword evidence="5 8" id="KW-0812">Transmembrane</keyword>
<evidence type="ECO:0000256" key="4">
    <source>
        <dbReference type="ARBA" id="ARBA00022544"/>
    </source>
</evidence>
<feature type="transmembrane region" description="Helical" evidence="8">
    <location>
        <begin position="118"/>
        <end position="136"/>
    </location>
</feature>
<keyword evidence="4" id="KW-0309">Germination</keyword>
<dbReference type="PANTHER" id="PTHR34975:SF2">
    <property type="entry name" value="SPORE GERMINATION PROTEIN A2"/>
    <property type="match status" value="1"/>
</dbReference>
<feature type="transmembrane region" description="Helical" evidence="8">
    <location>
        <begin position="305"/>
        <end position="328"/>
    </location>
</feature>
<organism evidence="9 10">
    <name type="scientific">Alkalicella caledoniensis</name>
    <dbReference type="NCBI Taxonomy" id="2731377"/>
    <lineage>
        <taxon>Bacteria</taxon>
        <taxon>Bacillati</taxon>
        <taxon>Bacillota</taxon>
        <taxon>Clostridia</taxon>
        <taxon>Eubacteriales</taxon>
        <taxon>Proteinivoracaceae</taxon>
        <taxon>Alkalicella</taxon>
    </lineage>
</organism>
<name>A0A7G9W753_ALKCA</name>
<evidence type="ECO:0000313" key="10">
    <source>
        <dbReference type="Proteomes" id="UP000516160"/>
    </source>
</evidence>
<evidence type="ECO:0000256" key="8">
    <source>
        <dbReference type="SAM" id="Phobius"/>
    </source>
</evidence>
<feature type="transmembrane region" description="Helical" evidence="8">
    <location>
        <begin position="215"/>
        <end position="238"/>
    </location>
</feature>
<feature type="transmembrane region" description="Helical" evidence="8">
    <location>
        <begin position="181"/>
        <end position="203"/>
    </location>
</feature>
<sequence length="363" mass="40722">MKKEQKVISPRQFFYIIISFIIGSASLFVPEIIAGKDAWISTIAATLIGSFMLFVIIHLQDKFKGLTIVEYSELLLGKVLGKILSFFFLFNIFLVSVLIIEDLVILFAIAIIPETPHIVYSSGLVLLVAYAIYSGIESIGRLAELYVFPLILLLLILPLLSIEYLDFTMLLPVYSDGLKPIIAGTIASLTFPFAEVAMLAMILPAVQGGKENTPYYMLGYFIAGFLLLLRTIVAISTFSADIVSKLQLPIFQVYRLIDVGEFLNRVEGLFIFIWILGFFTKFLASFYGIVLGLGQVFNLKDKQSLIIPVSLVFIFMSNFLFPSTGFFLYFDLFILPFITIGMCVFYPLLLLILSIFHKGTNSE</sequence>
<dbReference type="KEGG" id="acae:HYG86_06850"/>
<dbReference type="InterPro" id="IPR004761">
    <property type="entry name" value="Spore_GerAB"/>
</dbReference>